<keyword evidence="10 15" id="KW-0234">DNA repair</keyword>
<comment type="subunit">
    <text evidence="3 15">Monomer.</text>
</comment>
<dbReference type="EC" id="4.2.99.18" evidence="15"/>
<dbReference type="PROSITE" id="PS51066">
    <property type="entry name" value="ZF_FPG_2"/>
    <property type="match status" value="1"/>
</dbReference>
<evidence type="ECO:0000256" key="7">
    <source>
        <dbReference type="ARBA" id="ARBA00022801"/>
    </source>
</evidence>
<evidence type="ECO:0000313" key="18">
    <source>
        <dbReference type="EMBL" id="NSL56283.1"/>
    </source>
</evidence>
<dbReference type="Gene3D" id="3.20.190.10">
    <property type="entry name" value="MutM-like, N-terminal"/>
    <property type="match status" value="1"/>
</dbReference>
<dbReference type="InterPro" id="IPR000214">
    <property type="entry name" value="Znf_DNA_glyclase/AP_lyase"/>
</dbReference>
<reference evidence="18 19" key="1">
    <citation type="submission" date="2020-06" db="EMBL/GenBank/DDBJ databases">
        <title>Draft genome of Uliginosibacterium sp. IMCC34675.</title>
        <authorList>
            <person name="Song J."/>
        </authorList>
    </citation>
    <scope>NUCLEOTIDE SEQUENCE [LARGE SCALE GENOMIC DNA]</scope>
    <source>
        <strain evidence="18 19">IMCC34675</strain>
    </source>
</reference>
<keyword evidence="11 15" id="KW-0456">Lyase</keyword>
<dbReference type="InterPro" id="IPR035937">
    <property type="entry name" value="FPG_N"/>
</dbReference>
<keyword evidence="6 15" id="KW-0863">Zinc-finger</keyword>
<dbReference type="SUPFAM" id="SSF46946">
    <property type="entry name" value="S13-like H2TH domain"/>
    <property type="match status" value="1"/>
</dbReference>
<feature type="active site" description="Proton donor" evidence="15">
    <location>
        <position position="3"/>
    </location>
</feature>
<keyword evidence="5 15" id="KW-0227">DNA damage</keyword>
<dbReference type="SMART" id="SM01232">
    <property type="entry name" value="H2TH"/>
    <property type="match status" value="1"/>
</dbReference>
<dbReference type="EMBL" id="JABCSC020000003">
    <property type="protein sequence ID" value="NSL56283.1"/>
    <property type="molecule type" value="Genomic_DNA"/>
</dbReference>
<dbReference type="PANTHER" id="PTHR22993">
    <property type="entry name" value="FORMAMIDOPYRIMIDINE-DNA GLYCOSYLASE"/>
    <property type="match status" value="1"/>
</dbReference>
<evidence type="ECO:0000256" key="1">
    <source>
        <dbReference type="ARBA" id="ARBA00001668"/>
    </source>
</evidence>
<keyword evidence="8 15" id="KW-0862">Zinc</keyword>
<feature type="active site" description="Schiff-base intermediate with DNA" evidence="15">
    <location>
        <position position="2"/>
    </location>
</feature>
<dbReference type="InterPro" id="IPR012319">
    <property type="entry name" value="FPG_cat"/>
</dbReference>
<dbReference type="InterPro" id="IPR015886">
    <property type="entry name" value="H2TH_FPG"/>
</dbReference>
<dbReference type="InterPro" id="IPR020629">
    <property type="entry name" value="FPG_Glyclase"/>
</dbReference>
<evidence type="ECO:0000313" key="19">
    <source>
        <dbReference type="Proteomes" id="UP000778523"/>
    </source>
</evidence>
<sequence length="277" mass="30168">MPELPEVEVTRLGIEPHLLGQVVSDVSIRQPRLRYPVPDDLAGRLSGLRVEAVRRRAKYLLIDFAVGSLLIHLGMSGSLRILAADSPAEKHDHFDLVLGATILRLRDPRRFGAVLWLPHPPEAHPLLAGLGLEPLGAGFDGAALQNMCAGRKTPIKLLIMDGHLLVGVGNIYASESLFRARIHPATPAGRLSRARCERLAQCIRETLQDALAAGGSTLRDFLHSDGSAGYFQQQYFAYGRAGEACRVCGGKINKRVMGQRATFFCPRCQRLPSGGKV</sequence>
<evidence type="ECO:0000256" key="4">
    <source>
        <dbReference type="ARBA" id="ARBA00022723"/>
    </source>
</evidence>
<feature type="domain" description="FPG-type" evidence="16">
    <location>
        <begin position="236"/>
        <end position="270"/>
    </location>
</feature>
<dbReference type="Pfam" id="PF01149">
    <property type="entry name" value="Fapy_DNA_glyco"/>
    <property type="match status" value="1"/>
</dbReference>
<dbReference type="InterPro" id="IPR010663">
    <property type="entry name" value="Znf_FPG/IleRS"/>
</dbReference>
<comment type="cofactor">
    <cofactor evidence="15">
        <name>Zn(2+)</name>
        <dbReference type="ChEBI" id="CHEBI:29105"/>
    </cofactor>
    <text evidence="15">Binds 1 zinc ion per subunit.</text>
</comment>
<accession>A0ABX2IHL2</accession>
<evidence type="ECO:0000259" key="16">
    <source>
        <dbReference type="PROSITE" id="PS51066"/>
    </source>
</evidence>
<evidence type="ECO:0000256" key="13">
    <source>
        <dbReference type="ARBA" id="ARBA00023295"/>
    </source>
</evidence>
<dbReference type="HAMAP" id="MF_00103">
    <property type="entry name" value="Fapy_DNA_glycosyl"/>
    <property type="match status" value="1"/>
</dbReference>
<evidence type="ECO:0000256" key="11">
    <source>
        <dbReference type="ARBA" id="ARBA00023239"/>
    </source>
</evidence>
<feature type="active site" description="Proton donor; for delta-elimination activity" evidence="15">
    <location>
        <position position="260"/>
    </location>
</feature>
<evidence type="ECO:0000256" key="8">
    <source>
        <dbReference type="ARBA" id="ARBA00022833"/>
    </source>
</evidence>
<evidence type="ECO:0000256" key="5">
    <source>
        <dbReference type="ARBA" id="ARBA00022763"/>
    </source>
</evidence>
<comment type="caution">
    <text evidence="18">The sequence shown here is derived from an EMBL/GenBank/DDBJ whole genome shotgun (WGS) entry which is preliminary data.</text>
</comment>
<dbReference type="NCBIfam" id="TIGR00577">
    <property type="entry name" value="fpg"/>
    <property type="match status" value="1"/>
</dbReference>
<dbReference type="Gene3D" id="1.10.8.50">
    <property type="match status" value="1"/>
</dbReference>
<keyword evidence="7 15" id="KW-0378">Hydrolase</keyword>
<name>A0ABX2IHL2_9RHOO</name>
<dbReference type="Pfam" id="PF06827">
    <property type="entry name" value="zf-FPG_IleRS"/>
    <property type="match status" value="1"/>
</dbReference>
<evidence type="ECO:0000256" key="2">
    <source>
        <dbReference type="ARBA" id="ARBA00009409"/>
    </source>
</evidence>
<keyword evidence="13 15" id="KW-0326">Glycosidase</keyword>
<evidence type="ECO:0000256" key="9">
    <source>
        <dbReference type="ARBA" id="ARBA00023125"/>
    </source>
</evidence>
<feature type="binding site" evidence="15">
    <location>
        <position position="109"/>
    </location>
    <ligand>
        <name>DNA</name>
        <dbReference type="ChEBI" id="CHEBI:16991"/>
    </ligand>
</feature>
<feature type="active site" description="Proton donor; for beta-elimination activity" evidence="15">
    <location>
        <position position="58"/>
    </location>
</feature>
<evidence type="ECO:0000256" key="6">
    <source>
        <dbReference type="ARBA" id="ARBA00022771"/>
    </source>
</evidence>
<dbReference type="RefSeq" id="WP_170022588.1">
    <property type="nucleotide sequence ID" value="NZ_JABCSC020000003.1"/>
</dbReference>
<dbReference type="SMART" id="SM00898">
    <property type="entry name" value="Fapy_DNA_glyco"/>
    <property type="match status" value="1"/>
</dbReference>
<dbReference type="EC" id="3.2.2.23" evidence="15"/>
<dbReference type="Pfam" id="PF06831">
    <property type="entry name" value="H2TH"/>
    <property type="match status" value="1"/>
</dbReference>
<comment type="catalytic activity">
    <reaction evidence="14 15">
        <text>2'-deoxyribonucleotide-(2'-deoxyribose 5'-phosphate)-2'-deoxyribonucleotide-DNA = a 3'-end 2'-deoxyribonucleotide-(2,3-dehydro-2,3-deoxyribose 5'-phosphate)-DNA + a 5'-end 5'-phospho-2'-deoxyribonucleoside-DNA + H(+)</text>
        <dbReference type="Rhea" id="RHEA:66592"/>
        <dbReference type="Rhea" id="RHEA-COMP:13180"/>
        <dbReference type="Rhea" id="RHEA-COMP:16897"/>
        <dbReference type="Rhea" id="RHEA-COMP:17067"/>
        <dbReference type="ChEBI" id="CHEBI:15378"/>
        <dbReference type="ChEBI" id="CHEBI:136412"/>
        <dbReference type="ChEBI" id="CHEBI:157695"/>
        <dbReference type="ChEBI" id="CHEBI:167181"/>
        <dbReference type="EC" id="4.2.99.18"/>
    </reaction>
</comment>
<keyword evidence="12 15" id="KW-0511">Multifunctional enzyme</keyword>
<keyword evidence="9 15" id="KW-0238">DNA-binding</keyword>
<proteinExistence type="inferred from homology"/>
<evidence type="ECO:0000256" key="15">
    <source>
        <dbReference type="HAMAP-Rule" id="MF_00103"/>
    </source>
</evidence>
<dbReference type="CDD" id="cd08966">
    <property type="entry name" value="EcFpg-like_N"/>
    <property type="match status" value="1"/>
</dbReference>
<dbReference type="PROSITE" id="PS01242">
    <property type="entry name" value="ZF_FPG_1"/>
    <property type="match status" value="1"/>
</dbReference>
<dbReference type="PANTHER" id="PTHR22993:SF9">
    <property type="entry name" value="FORMAMIDOPYRIMIDINE-DNA GLYCOSYLASE"/>
    <property type="match status" value="1"/>
</dbReference>
<dbReference type="NCBIfam" id="NF002211">
    <property type="entry name" value="PRK01103.1"/>
    <property type="match status" value="1"/>
</dbReference>
<organism evidence="18 19">
    <name type="scientific">Uliginosibacterium aquaticum</name>
    <dbReference type="NCBI Taxonomy" id="2731212"/>
    <lineage>
        <taxon>Bacteria</taxon>
        <taxon>Pseudomonadati</taxon>
        <taxon>Pseudomonadota</taxon>
        <taxon>Betaproteobacteria</taxon>
        <taxon>Rhodocyclales</taxon>
        <taxon>Zoogloeaceae</taxon>
        <taxon>Uliginosibacterium</taxon>
    </lineage>
</organism>
<dbReference type="InterPro" id="IPR010979">
    <property type="entry name" value="Ribosomal_uS13-like_H2TH"/>
</dbReference>
<comment type="catalytic activity">
    <reaction evidence="1 15">
        <text>Hydrolysis of DNA containing ring-opened 7-methylguanine residues, releasing 2,6-diamino-4-hydroxy-5-(N-methyl)formamidopyrimidine.</text>
        <dbReference type="EC" id="3.2.2.23"/>
    </reaction>
</comment>
<evidence type="ECO:0000256" key="3">
    <source>
        <dbReference type="ARBA" id="ARBA00011245"/>
    </source>
</evidence>
<feature type="binding site" evidence="15">
    <location>
        <position position="91"/>
    </location>
    <ligand>
        <name>DNA</name>
        <dbReference type="ChEBI" id="CHEBI:16991"/>
    </ligand>
</feature>
<dbReference type="GO" id="GO:0140078">
    <property type="term" value="F:class I DNA-(apurinic or apyrimidinic site) endonuclease activity"/>
    <property type="evidence" value="ECO:0007669"/>
    <property type="project" value="UniProtKB-EC"/>
</dbReference>
<comment type="function">
    <text evidence="15">Involved in base excision repair of DNA damaged by oxidation or by mutagenic agents. Acts as DNA glycosylase that recognizes and removes damaged bases. Has a preference for oxidized purines, such as 7,8-dihydro-8-oxoguanine (8-oxoG). Has AP (apurinic/apyrimidinic) lyase activity and introduces nicks in the DNA strand. Cleaves the DNA backbone by beta-delta elimination to generate a single-strand break at the site of the removed base with both 3'- and 5'-phosphates.</text>
</comment>
<dbReference type="SUPFAM" id="SSF57716">
    <property type="entry name" value="Glucocorticoid receptor-like (DNA-binding domain)"/>
    <property type="match status" value="1"/>
</dbReference>
<keyword evidence="19" id="KW-1185">Reference proteome</keyword>
<dbReference type="SUPFAM" id="SSF81624">
    <property type="entry name" value="N-terminal domain of MutM-like DNA repair proteins"/>
    <property type="match status" value="1"/>
</dbReference>
<dbReference type="GO" id="GO:0008534">
    <property type="term" value="F:oxidized purine nucleobase lesion DNA N-glycosylase activity"/>
    <property type="evidence" value="ECO:0007669"/>
    <property type="project" value="UniProtKB-EC"/>
</dbReference>
<keyword evidence="4 15" id="KW-0479">Metal-binding</keyword>
<feature type="domain" description="Formamidopyrimidine-DNA glycosylase catalytic" evidence="17">
    <location>
        <begin position="2"/>
        <end position="112"/>
    </location>
</feature>
<comment type="similarity">
    <text evidence="2 15">Belongs to the FPG family.</text>
</comment>
<evidence type="ECO:0000259" key="17">
    <source>
        <dbReference type="PROSITE" id="PS51068"/>
    </source>
</evidence>
<evidence type="ECO:0000256" key="14">
    <source>
        <dbReference type="ARBA" id="ARBA00044632"/>
    </source>
</evidence>
<dbReference type="InterPro" id="IPR015887">
    <property type="entry name" value="DNA_glyclase_Znf_dom_DNA_BS"/>
</dbReference>
<feature type="binding site" evidence="15">
    <location>
        <position position="151"/>
    </location>
    <ligand>
        <name>DNA</name>
        <dbReference type="ChEBI" id="CHEBI:16991"/>
    </ligand>
</feature>
<gene>
    <name evidence="15 18" type="primary">mutM</name>
    <name evidence="15" type="synonym">fpg</name>
    <name evidence="18" type="ORF">HJ583_014695</name>
</gene>
<evidence type="ECO:0000256" key="10">
    <source>
        <dbReference type="ARBA" id="ARBA00023204"/>
    </source>
</evidence>
<protein>
    <recommendedName>
        <fullName evidence="15">Formamidopyrimidine-DNA glycosylase</fullName>
        <shortName evidence="15">Fapy-DNA glycosylase</shortName>
        <ecNumber evidence="15">3.2.2.23</ecNumber>
    </recommendedName>
    <alternativeName>
        <fullName evidence="15">DNA-(apurinic or apyrimidinic site) lyase MutM</fullName>
        <shortName evidence="15">AP lyase MutM</shortName>
        <ecNumber evidence="15">4.2.99.18</ecNumber>
    </alternativeName>
</protein>
<evidence type="ECO:0000256" key="12">
    <source>
        <dbReference type="ARBA" id="ARBA00023268"/>
    </source>
</evidence>
<dbReference type="Proteomes" id="UP000778523">
    <property type="component" value="Unassembled WGS sequence"/>
</dbReference>
<dbReference type="PROSITE" id="PS51068">
    <property type="entry name" value="FPG_CAT"/>
    <property type="match status" value="1"/>
</dbReference>